<reference evidence="5 6" key="1">
    <citation type="submission" date="2013-09" db="EMBL/GenBank/DDBJ databases">
        <title>Corchorus capsularis genome sequencing.</title>
        <authorList>
            <person name="Alam M."/>
            <person name="Haque M.S."/>
            <person name="Islam M.S."/>
            <person name="Emdad E.M."/>
            <person name="Islam M.M."/>
            <person name="Ahmed B."/>
            <person name="Halim A."/>
            <person name="Hossen Q.M.M."/>
            <person name="Hossain M.Z."/>
            <person name="Ahmed R."/>
            <person name="Khan M.M."/>
            <person name="Islam R."/>
            <person name="Rashid M.M."/>
            <person name="Khan S.A."/>
            <person name="Rahman M.S."/>
            <person name="Alam M."/>
        </authorList>
    </citation>
    <scope>NUCLEOTIDE SEQUENCE [LARGE SCALE GENOMIC DNA]</scope>
    <source>
        <strain evidence="6">cv. CVL-1</strain>
        <tissue evidence="5">Whole seedling</tissue>
    </source>
</reference>
<evidence type="ECO:0000256" key="1">
    <source>
        <dbReference type="ARBA" id="ARBA00022723"/>
    </source>
</evidence>
<feature type="domain" description="Yippee" evidence="4">
    <location>
        <begin position="23"/>
        <end position="116"/>
    </location>
</feature>
<comment type="caution">
    <text evidence="5">The sequence shown here is derived from an EMBL/GenBank/DDBJ whole genome shotgun (WGS) entry which is preliminary data.</text>
</comment>
<keyword evidence="1" id="KW-0479">Metal-binding</keyword>
<protein>
    <recommendedName>
        <fullName evidence="3">Protein yippee-like</fullName>
    </recommendedName>
</protein>
<evidence type="ECO:0000259" key="4">
    <source>
        <dbReference type="PROSITE" id="PS51792"/>
    </source>
</evidence>
<evidence type="ECO:0000313" key="6">
    <source>
        <dbReference type="Proteomes" id="UP000188268"/>
    </source>
</evidence>
<dbReference type="EMBL" id="AWWV01014065">
    <property type="protein sequence ID" value="OMO58933.1"/>
    <property type="molecule type" value="Genomic_DNA"/>
</dbReference>
<name>A0A1R3GLF7_COCAP</name>
<organism evidence="5 6">
    <name type="scientific">Corchorus capsularis</name>
    <name type="common">Jute</name>
    <dbReference type="NCBI Taxonomy" id="210143"/>
    <lineage>
        <taxon>Eukaryota</taxon>
        <taxon>Viridiplantae</taxon>
        <taxon>Streptophyta</taxon>
        <taxon>Embryophyta</taxon>
        <taxon>Tracheophyta</taxon>
        <taxon>Spermatophyta</taxon>
        <taxon>Magnoliopsida</taxon>
        <taxon>eudicotyledons</taxon>
        <taxon>Gunneridae</taxon>
        <taxon>Pentapetalae</taxon>
        <taxon>rosids</taxon>
        <taxon>malvids</taxon>
        <taxon>Malvales</taxon>
        <taxon>Malvaceae</taxon>
        <taxon>Grewioideae</taxon>
        <taxon>Apeibeae</taxon>
        <taxon>Corchorus</taxon>
    </lineage>
</organism>
<evidence type="ECO:0000313" key="5">
    <source>
        <dbReference type="EMBL" id="OMO58933.1"/>
    </source>
</evidence>
<dbReference type="Gramene" id="OMO58933">
    <property type="protein sequence ID" value="OMO58933"/>
    <property type="gene ID" value="CCACVL1_25236"/>
</dbReference>
<dbReference type="GO" id="GO:0046872">
    <property type="term" value="F:metal ion binding"/>
    <property type="evidence" value="ECO:0007669"/>
    <property type="project" value="UniProtKB-KW"/>
</dbReference>
<dbReference type="InterPro" id="IPR034751">
    <property type="entry name" value="Yippee"/>
</dbReference>
<dbReference type="Proteomes" id="UP000188268">
    <property type="component" value="Unassembled WGS sequence"/>
</dbReference>
<dbReference type="InterPro" id="IPR004910">
    <property type="entry name" value="Yippee/Mis18/Cereblon"/>
</dbReference>
<keyword evidence="6" id="KW-1185">Reference proteome</keyword>
<dbReference type="AlphaFoldDB" id="A0A1R3GLF7"/>
<keyword evidence="2" id="KW-0862">Zinc</keyword>
<accession>A0A1R3GLF7</accession>
<proteinExistence type="inferred from homology"/>
<evidence type="ECO:0000256" key="3">
    <source>
        <dbReference type="RuleBase" id="RU110713"/>
    </source>
</evidence>
<gene>
    <name evidence="5" type="ORF">CCACVL1_25236</name>
</gene>
<sequence>MADNAENVNPNMVVRFERAPHTRFYMCRSCKNHLLSLQNQLFRDQGLNAIICQNAVNVSVENEDSSWTLNHHPVVNVLCNQCNTTQGQKFLRTPLPTRAVQEGRFLLYLNKMLYWDGNQVVYADTLQPAAED</sequence>
<dbReference type="PROSITE" id="PS51792">
    <property type="entry name" value="YIPPEE"/>
    <property type="match status" value="1"/>
</dbReference>
<comment type="similarity">
    <text evidence="3">Belongs to the yippee family.</text>
</comment>
<dbReference type="Pfam" id="PF03226">
    <property type="entry name" value="Yippee-Mis18"/>
    <property type="match status" value="1"/>
</dbReference>
<dbReference type="OMA" id="RIFMCRR"/>
<dbReference type="OrthoDB" id="978263at2759"/>
<evidence type="ECO:0000256" key="2">
    <source>
        <dbReference type="ARBA" id="ARBA00022833"/>
    </source>
</evidence>